<proteinExistence type="predicted"/>
<dbReference type="Proteomes" id="UP001551658">
    <property type="component" value="Unassembled WGS sequence"/>
</dbReference>
<evidence type="ECO:0000313" key="2">
    <source>
        <dbReference type="Proteomes" id="UP001551658"/>
    </source>
</evidence>
<evidence type="ECO:0000313" key="1">
    <source>
        <dbReference type="EMBL" id="MEV0367357.1"/>
    </source>
</evidence>
<comment type="caution">
    <text evidence="1">The sequence shown here is derived from an EMBL/GenBank/DDBJ whole genome shotgun (WGS) entry which is preliminary data.</text>
</comment>
<reference evidence="1 2" key="1">
    <citation type="submission" date="2024-06" db="EMBL/GenBank/DDBJ databases">
        <title>The Natural Products Discovery Center: Release of the First 8490 Sequenced Strains for Exploring Actinobacteria Biosynthetic Diversity.</title>
        <authorList>
            <person name="Kalkreuter E."/>
            <person name="Kautsar S.A."/>
            <person name="Yang D."/>
            <person name="Bader C.D."/>
            <person name="Teijaro C.N."/>
            <person name="Fluegel L."/>
            <person name="Davis C.M."/>
            <person name="Simpson J.R."/>
            <person name="Lauterbach L."/>
            <person name="Steele A.D."/>
            <person name="Gui C."/>
            <person name="Meng S."/>
            <person name="Li G."/>
            <person name="Viehrig K."/>
            <person name="Ye F."/>
            <person name="Su P."/>
            <person name="Kiefer A.F."/>
            <person name="Nichols A."/>
            <person name="Cepeda A.J."/>
            <person name="Yan W."/>
            <person name="Fan B."/>
            <person name="Jiang Y."/>
            <person name="Adhikari A."/>
            <person name="Zheng C.-J."/>
            <person name="Schuster L."/>
            <person name="Cowan T.M."/>
            <person name="Smanski M.J."/>
            <person name="Chevrette M.G."/>
            <person name="De Carvalho L.P.S."/>
            <person name="Shen B."/>
        </authorList>
    </citation>
    <scope>NUCLEOTIDE SEQUENCE [LARGE SCALE GENOMIC DNA]</scope>
    <source>
        <strain evidence="1 2">NPDC050671</strain>
    </source>
</reference>
<accession>A0ABV3FI50</accession>
<dbReference type="RefSeq" id="WP_357986771.1">
    <property type="nucleotide sequence ID" value="NZ_JBFAIH010000028.1"/>
</dbReference>
<organism evidence="1 2">
    <name type="scientific">Nocardia fusca</name>
    <dbReference type="NCBI Taxonomy" id="941183"/>
    <lineage>
        <taxon>Bacteria</taxon>
        <taxon>Bacillati</taxon>
        <taxon>Actinomycetota</taxon>
        <taxon>Actinomycetes</taxon>
        <taxon>Mycobacteriales</taxon>
        <taxon>Nocardiaceae</taxon>
        <taxon>Nocardia</taxon>
    </lineage>
</organism>
<evidence type="ECO:0008006" key="3">
    <source>
        <dbReference type="Google" id="ProtNLM"/>
    </source>
</evidence>
<protein>
    <recommendedName>
        <fullName evidence="3">HEAT repeat protein</fullName>
    </recommendedName>
</protein>
<name>A0ABV3FI50_9NOCA</name>
<dbReference type="EMBL" id="JBFAIH010000028">
    <property type="protein sequence ID" value="MEV0367357.1"/>
    <property type="molecule type" value="Genomic_DNA"/>
</dbReference>
<sequence>MTSQFQQATDEQVSEILRRIPTLQLRRAFFEGLQNPLWVEPLSKAGCFSTPPEPERTEENLVRDIYWPEIDYLVRMAPTVPDAVVDVLLKLGKTNNAWVRRGAFTVGAAIPAQHAARLRPLLENWSSSGFGWRTDPREMIKLAVNLLRDGEYETGKWLTNRLFKPRPAGKGRHKGGLVDEFWYEQGLPEVVAVLGPDGLELALPWLVQAERQAGRYKSSHDWTSLHRDSVGARDDAHPSIVDALTDAVRDLAVKAIGEAPATAVDRLLAAKMLLARRIALFGVTKVLHSIDASDQADSSLTDACRKLLSDPDSLDPSARVEFGQLARATAARDPGALASFGAALDERQRRDDERLSQWLAENGSDETSIAEQVQETHDRTRHGWLSAVGSDALTTELRQEIEQLDAQLGAIEEPLQVTPRFISRTGPNSPISQAAMTAMSPTELVAHLESWRSAEGRWGPEPSHEGQGRELATLLTSDPNSLSGVEGLVERLRPTYLRAILAGWTAALNADLELDWPQVVTVVREVLAHGERSTFPADGSEFDDDPDFRGAKQAAERLLGELAKHRQVSRIPSEPMAELATMLIESTEDQSAWNEYSSAGSGGMDPLTVSLNWRWPVRLRGLANLVAHGANASWYEFARTTLDRELAREDDLGASHAVLGESLGRLMRADSNWVRSQATNWFGSQEGATSSQQIALTTAMAVHYYSHEMFELLAPAMTAAIRSDAPITAGWKSESAPLQRIGEWVVDGIIWGHMSLMDPVPSEFFALAPAEIRGTAIGHIAWSFMHADTVDDSIRDRFASLWDARVRHVREKPNDHQELSGFYWFAKSGKFDVSWWLPRLKQALELHPPISKERYMLGKNLAAAADLDPRGSFDVLRLLLEAYDNGSAAAYDLSRNSLPIVLARAIDSGNAQLAAEATIYMNELGEKGRLGLEDEVQAVMSGAVTQDDVDD</sequence>
<keyword evidence="2" id="KW-1185">Reference proteome</keyword>
<gene>
    <name evidence="1" type="ORF">AB0H72_32185</name>
</gene>